<comment type="similarity">
    <text evidence="2">Belongs to the nitroreductase family.</text>
</comment>
<gene>
    <name evidence="7" type="ORF">ING2E5A_1724</name>
</gene>
<protein>
    <submittedName>
        <fullName evidence="7">Nitroreductase</fullName>
    </submittedName>
</protein>
<evidence type="ECO:0000256" key="1">
    <source>
        <dbReference type="ARBA" id="ARBA00001917"/>
    </source>
</evidence>
<keyword evidence="5" id="KW-0560">Oxidoreductase</keyword>
<evidence type="ECO:0000256" key="2">
    <source>
        <dbReference type="ARBA" id="ARBA00007118"/>
    </source>
</evidence>
<dbReference type="PANTHER" id="PTHR43673:SF2">
    <property type="entry name" value="NITROREDUCTASE"/>
    <property type="match status" value="1"/>
</dbReference>
<evidence type="ECO:0000256" key="4">
    <source>
        <dbReference type="ARBA" id="ARBA00022643"/>
    </source>
</evidence>
<organism evidence="7 8">
    <name type="scientific">Petrimonas mucosa</name>
    <dbReference type="NCBI Taxonomy" id="1642646"/>
    <lineage>
        <taxon>Bacteria</taxon>
        <taxon>Pseudomonadati</taxon>
        <taxon>Bacteroidota</taxon>
        <taxon>Bacteroidia</taxon>
        <taxon>Bacteroidales</taxon>
        <taxon>Dysgonomonadaceae</taxon>
        <taxon>Petrimonas</taxon>
    </lineage>
</organism>
<evidence type="ECO:0000256" key="5">
    <source>
        <dbReference type="ARBA" id="ARBA00023002"/>
    </source>
</evidence>
<feature type="domain" description="Nitroreductase" evidence="6">
    <location>
        <begin position="65"/>
        <end position="148"/>
    </location>
</feature>
<dbReference type="PANTHER" id="PTHR43673">
    <property type="entry name" value="NAD(P)H NITROREDUCTASE YDGI-RELATED"/>
    <property type="match status" value="1"/>
</dbReference>
<comment type="cofactor">
    <cofactor evidence="1">
        <name>FMN</name>
        <dbReference type="ChEBI" id="CHEBI:58210"/>
    </cofactor>
</comment>
<dbReference type="STRING" id="1642646.ING2E5A_1724"/>
<dbReference type="InterPro" id="IPR029479">
    <property type="entry name" value="Nitroreductase"/>
</dbReference>
<evidence type="ECO:0000313" key="8">
    <source>
        <dbReference type="Proteomes" id="UP000178485"/>
    </source>
</evidence>
<dbReference type="SUPFAM" id="SSF55469">
    <property type="entry name" value="FMN-dependent nitroreductase-like"/>
    <property type="match status" value="1"/>
</dbReference>
<dbReference type="RefSeq" id="WP_071136995.1">
    <property type="nucleotide sequence ID" value="NZ_DUQN01000129.1"/>
</dbReference>
<dbReference type="InterPro" id="IPR000415">
    <property type="entry name" value="Nitroreductase-like"/>
</dbReference>
<evidence type="ECO:0000256" key="3">
    <source>
        <dbReference type="ARBA" id="ARBA00022630"/>
    </source>
</evidence>
<dbReference type="Pfam" id="PF00881">
    <property type="entry name" value="Nitroreductase"/>
    <property type="match status" value="2"/>
</dbReference>
<dbReference type="KEGG" id="pmuc:ING2E5A_1724"/>
<dbReference type="Gene3D" id="3.40.109.10">
    <property type="entry name" value="NADH Oxidase"/>
    <property type="match status" value="1"/>
</dbReference>
<dbReference type="EMBL" id="LT608328">
    <property type="protein sequence ID" value="SCM58245.1"/>
    <property type="molecule type" value="Genomic_DNA"/>
</dbReference>
<feature type="domain" description="Nitroreductase" evidence="6">
    <location>
        <begin position="7"/>
        <end position="61"/>
    </location>
</feature>
<accession>A0A1G4G7P1</accession>
<sequence length="172" mass="19627">MKLDEIIHSRRSVRKFKSQPIEPDIIESIIESARLAPSAVNFQPWKFYVCASEEAKRAIRESYPREWFNSAPLYILACGDHRQSWKRQVDGKDHLDIDIAIAVEHMVLKITDLGLGTCWVCNFNPDVIKEKLSLDEGVEPIALLPVGYPQTEEVAPAGEKKRKALNEITIWV</sequence>
<keyword evidence="4" id="KW-0288">FMN</keyword>
<dbReference type="AlphaFoldDB" id="A0A1G4G7P1"/>
<dbReference type="CDD" id="cd20609">
    <property type="entry name" value="nitroreductase"/>
    <property type="match status" value="1"/>
</dbReference>
<keyword evidence="8" id="KW-1185">Reference proteome</keyword>
<dbReference type="GO" id="GO:0016491">
    <property type="term" value="F:oxidoreductase activity"/>
    <property type="evidence" value="ECO:0007669"/>
    <property type="project" value="UniProtKB-KW"/>
</dbReference>
<name>A0A1G4G7P1_9BACT</name>
<reference evidence="7 8" key="1">
    <citation type="submission" date="2016-08" db="EMBL/GenBank/DDBJ databases">
        <authorList>
            <person name="Seilhamer J.J."/>
        </authorList>
    </citation>
    <scope>NUCLEOTIDE SEQUENCE [LARGE SCALE GENOMIC DNA]</scope>
    <source>
        <strain evidence="7">ING2-E5A</strain>
    </source>
</reference>
<dbReference type="Proteomes" id="UP000178485">
    <property type="component" value="Chromosome i"/>
</dbReference>
<evidence type="ECO:0000313" key="7">
    <source>
        <dbReference type="EMBL" id="SCM58245.1"/>
    </source>
</evidence>
<proteinExistence type="inferred from homology"/>
<keyword evidence="3" id="KW-0285">Flavoprotein</keyword>
<evidence type="ECO:0000259" key="6">
    <source>
        <dbReference type="Pfam" id="PF00881"/>
    </source>
</evidence>